<accession>A0A4V3D1B5</accession>
<protein>
    <submittedName>
        <fullName evidence="2">CHAP domain-containing protein</fullName>
    </submittedName>
</protein>
<dbReference type="InterPro" id="IPR007921">
    <property type="entry name" value="CHAP_dom"/>
</dbReference>
<evidence type="ECO:0000259" key="1">
    <source>
        <dbReference type="Pfam" id="PF05257"/>
    </source>
</evidence>
<organism evidence="2 3">
    <name type="scientific">Pedobacter metabolipauper</name>
    <dbReference type="NCBI Taxonomy" id="425513"/>
    <lineage>
        <taxon>Bacteria</taxon>
        <taxon>Pseudomonadati</taxon>
        <taxon>Bacteroidota</taxon>
        <taxon>Sphingobacteriia</taxon>
        <taxon>Sphingobacteriales</taxon>
        <taxon>Sphingobacteriaceae</taxon>
        <taxon>Pedobacter</taxon>
    </lineage>
</organism>
<evidence type="ECO:0000313" key="3">
    <source>
        <dbReference type="Proteomes" id="UP000295620"/>
    </source>
</evidence>
<name>A0A4V3D1B5_9SPHI</name>
<dbReference type="OrthoDB" id="9813532at2"/>
<dbReference type="Proteomes" id="UP000295620">
    <property type="component" value="Unassembled WGS sequence"/>
</dbReference>
<gene>
    <name evidence="2" type="ORF">ATK78_2196</name>
</gene>
<proteinExistence type="predicted"/>
<dbReference type="Pfam" id="PF05257">
    <property type="entry name" value="CHAP"/>
    <property type="match status" value="1"/>
</dbReference>
<dbReference type="EMBL" id="SNYC01000004">
    <property type="protein sequence ID" value="TDQ10037.1"/>
    <property type="molecule type" value="Genomic_DNA"/>
</dbReference>
<dbReference type="AlphaFoldDB" id="A0A4V3D1B5"/>
<evidence type="ECO:0000313" key="2">
    <source>
        <dbReference type="EMBL" id="TDQ10037.1"/>
    </source>
</evidence>
<sequence length="168" mass="18090">MASVRFFLVIICFVVAGAGNVPGSNLLGVATAELGVHEVGGNNAGARVETYLAAVGLKKPEPWCAAFVSWVFKQCGYAKPRTGWSPALFPDRLVVKKPVPGCVFGIYFPELKRIGHCGFVTQVKGDWIGTIEGNTNVSGGREGDGVYRRTRHVRTICKVADYSKSDNL</sequence>
<reference evidence="2 3" key="1">
    <citation type="submission" date="2019-03" db="EMBL/GenBank/DDBJ databases">
        <title>Genomic Encyclopedia of Archaeal and Bacterial Type Strains, Phase II (KMG-II): from individual species to whole genera.</title>
        <authorList>
            <person name="Goeker M."/>
        </authorList>
    </citation>
    <scope>NUCLEOTIDE SEQUENCE [LARGE SCALE GENOMIC DNA]</scope>
    <source>
        <strain evidence="2 3">DSM 19035</strain>
    </source>
</reference>
<comment type="caution">
    <text evidence="2">The sequence shown here is derived from an EMBL/GenBank/DDBJ whole genome shotgun (WGS) entry which is preliminary data.</text>
</comment>
<feature type="domain" description="Peptidase C51" evidence="1">
    <location>
        <begin position="61"/>
        <end position="134"/>
    </location>
</feature>
<dbReference type="RefSeq" id="WP_133576078.1">
    <property type="nucleotide sequence ID" value="NZ_SNYC01000004.1"/>
</dbReference>
<keyword evidence="3" id="KW-1185">Reference proteome</keyword>